<evidence type="ECO:0000256" key="1">
    <source>
        <dbReference type="SAM" id="MobiDB-lite"/>
    </source>
</evidence>
<feature type="compositionally biased region" description="Low complexity" evidence="1">
    <location>
        <begin position="329"/>
        <end position="338"/>
    </location>
</feature>
<organism evidence="3 4">
    <name type="scientific">Rotaria sordida</name>
    <dbReference type="NCBI Taxonomy" id="392033"/>
    <lineage>
        <taxon>Eukaryota</taxon>
        <taxon>Metazoa</taxon>
        <taxon>Spiralia</taxon>
        <taxon>Gnathifera</taxon>
        <taxon>Rotifera</taxon>
        <taxon>Eurotatoria</taxon>
        <taxon>Bdelloidea</taxon>
        <taxon>Philodinida</taxon>
        <taxon>Philodinidae</taxon>
        <taxon>Rotaria</taxon>
    </lineage>
</organism>
<dbReference type="InterPro" id="IPR013087">
    <property type="entry name" value="Znf_C2H2_type"/>
</dbReference>
<protein>
    <recommendedName>
        <fullName evidence="2">C2H2-type domain-containing protein</fullName>
    </recommendedName>
</protein>
<dbReference type="PANTHER" id="PTHR33845">
    <property type="entry name" value="C2H2-TYPE DOMAIN-CONTAINING PROTEIN"/>
    <property type="match status" value="1"/>
</dbReference>
<dbReference type="Proteomes" id="UP000663836">
    <property type="component" value="Unassembled WGS sequence"/>
</dbReference>
<accession>A0A819NXP8</accession>
<dbReference type="AlphaFoldDB" id="A0A819NXP8"/>
<reference evidence="3" key="1">
    <citation type="submission" date="2021-02" db="EMBL/GenBank/DDBJ databases">
        <authorList>
            <person name="Nowell W R."/>
        </authorList>
    </citation>
    <scope>NUCLEOTIDE SEQUENCE</scope>
</reference>
<comment type="caution">
    <text evidence="3">The sequence shown here is derived from an EMBL/GenBank/DDBJ whole genome shotgun (WGS) entry which is preliminary data.</text>
</comment>
<sequence>MSLDDDIDIVWQANIENSKQICLSNDNLDKNLRLILTSIAEAYNNASHWTIRRQILSIMAKDVTFSTIRIFIPDLTSHRFNMARRHADFEGKGAVVDDTRTPIIRYDDYQLEHFIEFIVSPHICTDLPFGEKQLHLSTGETLLIPLTIRNLAPQRIIEQYYNYCKEYYGDTFRPLGQITLFSILNGCTASIRRSLQGLDSFSAEGSTSFDLLTSIVDGLSTLGLAASDAAELKRDLQNGRNYLKTDYKVHVSCSSTVPDHCSIFSLSDPINKCWQNICDHNHDQQCDRCELLKITFVKIRTFIEQYQQDVGLRDRLIHRIQQQVQYENDLNDSCNDDSSGSEEEYDDNSNLNNAPENDHYSFDCLVDGCTARYQYHANLLRHYTTGKHKLQLEKHTLIDKSKILFHQSLTTNHLHSTPLLSITVIPPINNSTIPSLPQNWASQKIRPNVRFNDKQKEFLQEKFNEGTNDTLVVKWDPVRVALDMEMLMSNGCYVFHHDECLTQGQIKSYFSRLANEQRSVQQIFSQETPTNITSYSSSSISGINTNNTKLNDTTITDESNDNEDIDDRDLEVYSWHQMLDEARVVFNRLSIPSTT</sequence>
<dbReference type="PANTHER" id="PTHR33845:SF1">
    <property type="entry name" value="C2H2-TYPE DOMAIN-CONTAINING PROTEIN"/>
    <property type="match status" value="1"/>
</dbReference>
<proteinExistence type="predicted"/>
<gene>
    <name evidence="3" type="ORF">JBS370_LOCUS26431</name>
</gene>
<feature type="domain" description="C2H2-type" evidence="2">
    <location>
        <begin position="364"/>
        <end position="388"/>
    </location>
</feature>
<dbReference type="EMBL" id="CAJOBD010004665">
    <property type="protein sequence ID" value="CAF4003776.1"/>
    <property type="molecule type" value="Genomic_DNA"/>
</dbReference>
<evidence type="ECO:0000313" key="4">
    <source>
        <dbReference type="Proteomes" id="UP000663836"/>
    </source>
</evidence>
<evidence type="ECO:0000259" key="2">
    <source>
        <dbReference type="PROSITE" id="PS00028"/>
    </source>
</evidence>
<dbReference type="PROSITE" id="PS00028">
    <property type="entry name" value="ZINC_FINGER_C2H2_1"/>
    <property type="match status" value="1"/>
</dbReference>
<evidence type="ECO:0000313" key="3">
    <source>
        <dbReference type="EMBL" id="CAF4003776.1"/>
    </source>
</evidence>
<feature type="region of interest" description="Disordered" evidence="1">
    <location>
        <begin position="329"/>
        <end position="354"/>
    </location>
</feature>
<name>A0A819NXP8_9BILA</name>